<feature type="region of interest" description="Disordered" evidence="1">
    <location>
        <begin position="71"/>
        <end position="90"/>
    </location>
</feature>
<comment type="caution">
    <text evidence="2">The sequence shown here is derived from an EMBL/GenBank/DDBJ whole genome shotgun (WGS) entry which is preliminary data.</text>
</comment>
<gene>
    <name evidence="2" type="ORF">K460DRAFT_290206</name>
</gene>
<protein>
    <submittedName>
        <fullName evidence="2">Uncharacterized protein</fullName>
    </submittedName>
</protein>
<feature type="compositionally biased region" description="Polar residues" evidence="1">
    <location>
        <begin position="75"/>
        <end position="90"/>
    </location>
</feature>
<proteinExistence type="predicted"/>
<evidence type="ECO:0000256" key="1">
    <source>
        <dbReference type="SAM" id="MobiDB-lite"/>
    </source>
</evidence>
<feature type="region of interest" description="Disordered" evidence="1">
    <location>
        <begin position="38"/>
        <end position="65"/>
    </location>
</feature>
<dbReference type="EMBL" id="ML976617">
    <property type="protein sequence ID" value="KAF1842656.1"/>
    <property type="molecule type" value="Genomic_DNA"/>
</dbReference>
<dbReference type="Proteomes" id="UP000800039">
    <property type="component" value="Unassembled WGS sequence"/>
</dbReference>
<dbReference type="OrthoDB" id="5377226at2759"/>
<evidence type="ECO:0000313" key="2">
    <source>
        <dbReference type="EMBL" id="KAF1842656.1"/>
    </source>
</evidence>
<accession>A0A9P4GBT4</accession>
<reference evidence="2" key="1">
    <citation type="submission" date="2020-01" db="EMBL/GenBank/DDBJ databases">
        <authorList>
            <consortium name="DOE Joint Genome Institute"/>
            <person name="Haridas S."/>
            <person name="Albert R."/>
            <person name="Binder M."/>
            <person name="Bloem J."/>
            <person name="Labutti K."/>
            <person name="Salamov A."/>
            <person name="Andreopoulos B."/>
            <person name="Baker S.E."/>
            <person name="Barry K."/>
            <person name="Bills G."/>
            <person name="Bluhm B.H."/>
            <person name="Cannon C."/>
            <person name="Castanera R."/>
            <person name="Culley D.E."/>
            <person name="Daum C."/>
            <person name="Ezra D."/>
            <person name="Gonzalez J.B."/>
            <person name="Henrissat B."/>
            <person name="Kuo A."/>
            <person name="Liang C."/>
            <person name="Lipzen A."/>
            <person name="Lutzoni F."/>
            <person name="Magnuson J."/>
            <person name="Mondo S."/>
            <person name="Nolan M."/>
            <person name="Ohm R."/>
            <person name="Pangilinan J."/>
            <person name="Park H.-J."/>
            <person name="Ramirez L."/>
            <person name="Alfaro M."/>
            <person name="Sun H."/>
            <person name="Tritt A."/>
            <person name="Yoshinaga Y."/>
            <person name="Zwiers L.-H."/>
            <person name="Turgeon B.G."/>
            <person name="Goodwin S.B."/>
            <person name="Spatafora J.W."/>
            <person name="Crous P.W."/>
            <person name="Grigoriev I.V."/>
        </authorList>
    </citation>
    <scope>NUCLEOTIDE SEQUENCE</scope>
    <source>
        <strain evidence="2">CBS 394.84</strain>
    </source>
</reference>
<dbReference type="GeneID" id="63846433"/>
<keyword evidence="3" id="KW-1185">Reference proteome</keyword>
<dbReference type="AlphaFoldDB" id="A0A9P4GBT4"/>
<organism evidence="2 3">
    <name type="scientific">Cucurbitaria berberidis CBS 394.84</name>
    <dbReference type="NCBI Taxonomy" id="1168544"/>
    <lineage>
        <taxon>Eukaryota</taxon>
        <taxon>Fungi</taxon>
        <taxon>Dikarya</taxon>
        <taxon>Ascomycota</taxon>
        <taxon>Pezizomycotina</taxon>
        <taxon>Dothideomycetes</taxon>
        <taxon>Pleosporomycetidae</taxon>
        <taxon>Pleosporales</taxon>
        <taxon>Pleosporineae</taxon>
        <taxon>Cucurbitariaceae</taxon>
        <taxon>Cucurbitaria</taxon>
    </lineage>
</organism>
<dbReference type="RefSeq" id="XP_040785219.1">
    <property type="nucleotide sequence ID" value="XM_040929181.1"/>
</dbReference>
<sequence length="218" mass="24413">MVYITSDLFGPTIPHDRQEHNLASTYWPATANVQHTAALGKRRRHDGDDGPTNYQHQHQHQHQHRLLPMNRDAGRSQSTDTPPVGRNNHSSYTLFSAASERRPVKQLKRLTPKAMLVKSTSHLMDIESELPPTAQVTDAEAHAVSDLRPCHACSLAPKRKKDLVNYLDCKRCNGRTCYVCARECVGGCGKAVCKKCIVEVGQEGDSWCLDCYSRHINS</sequence>
<evidence type="ECO:0000313" key="3">
    <source>
        <dbReference type="Proteomes" id="UP000800039"/>
    </source>
</evidence>
<name>A0A9P4GBT4_9PLEO</name>